<sequence>MAAKNCNIDYFWRNYNGEIPADAYSPGIDEKGVITYIGQAFIEERPGVYPTAIRPGKPIITSIDGPREVSNFVQILCTKHAGCFKWLQTDATNLHKVTKNHHPIIAGIEEGGHLYIGKLTKDGEMIIGKILAGHTFNAMMWFPHKNCEHCASSFEVLIFDSDNFENVDLK</sequence>
<dbReference type="PANTHER" id="PTHR31649">
    <property type="entry name" value="AGAP009604-PA"/>
    <property type="match status" value="1"/>
</dbReference>
<organism evidence="1 2">
    <name type="scientific">Sitophilus oryzae</name>
    <name type="common">Rice weevil</name>
    <name type="synonym">Curculio oryzae</name>
    <dbReference type="NCBI Taxonomy" id="7048"/>
    <lineage>
        <taxon>Eukaryota</taxon>
        <taxon>Metazoa</taxon>
        <taxon>Ecdysozoa</taxon>
        <taxon>Arthropoda</taxon>
        <taxon>Hexapoda</taxon>
        <taxon>Insecta</taxon>
        <taxon>Pterygota</taxon>
        <taxon>Neoptera</taxon>
        <taxon>Endopterygota</taxon>
        <taxon>Coleoptera</taxon>
        <taxon>Polyphaga</taxon>
        <taxon>Cucujiformia</taxon>
        <taxon>Curculionidae</taxon>
        <taxon>Dryophthorinae</taxon>
        <taxon>Sitophilus</taxon>
    </lineage>
</organism>
<keyword evidence="1" id="KW-1185">Reference proteome</keyword>
<dbReference type="PANTHER" id="PTHR31649:SF10">
    <property type="entry name" value="IP19903P-RELATED"/>
    <property type="match status" value="1"/>
</dbReference>
<dbReference type="GeneID" id="115889314"/>
<name>A0A6J2YPD2_SITOR</name>
<dbReference type="AlphaFoldDB" id="A0A6J2YPD2"/>
<dbReference type="InParanoid" id="A0A6J2YPD2"/>
<dbReference type="OrthoDB" id="6767006at2759"/>
<evidence type="ECO:0000313" key="1">
    <source>
        <dbReference type="Proteomes" id="UP000504635"/>
    </source>
</evidence>
<dbReference type="KEGG" id="soy:115889314"/>
<reference evidence="2" key="1">
    <citation type="submission" date="2025-08" db="UniProtKB">
        <authorList>
            <consortium name="RefSeq"/>
        </authorList>
    </citation>
    <scope>IDENTIFICATION</scope>
    <source>
        <tissue evidence="2">Gonads</tissue>
    </source>
</reference>
<protein>
    <submittedName>
        <fullName evidence="2">Uncharacterized protein LOC115889314</fullName>
    </submittedName>
</protein>
<dbReference type="RefSeq" id="XP_030765139.1">
    <property type="nucleotide sequence ID" value="XM_030909279.1"/>
</dbReference>
<gene>
    <name evidence="2" type="primary">LOC115889314</name>
</gene>
<dbReference type="Pfam" id="PF11901">
    <property type="entry name" value="DM9"/>
    <property type="match status" value="1"/>
</dbReference>
<dbReference type="InterPro" id="IPR006616">
    <property type="entry name" value="DM9_repeat"/>
</dbReference>
<dbReference type="Proteomes" id="UP000504635">
    <property type="component" value="Unplaced"/>
</dbReference>
<evidence type="ECO:0000313" key="2">
    <source>
        <dbReference type="RefSeq" id="XP_030765139.1"/>
    </source>
</evidence>
<accession>A0A6J2YPD2</accession>
<proteinExistence type="predicted"/>